<dbReference type="AlphaFoldDB" id="A0A1G2PM39"/>
<feature type="domain" description="Exostosin GT47" evidence="1">
    <location>
        <begin position="238"/>
        <end position="313"/>
    </location>
</feature>
<sequence length="365" mass="42894">MKQEKIKLYVNKNTIMPKLSYTALLFPFLGIILNKNIPYANKTWKYGFNHQYFKLIFSVSEADYILMPHEYWKLKKKYPNIISAIISEAKTHGKPILVDASYDVAGKVKVPNARILRINQYRFNLPKDEITVPVPCEDLFESYCGGELLLREKKEIPIIGFVGWGKLSFKQRMRTIARELPVRIFSIFNKKYKTYRKGVFWRERAIKVFNISKKVQTNFIIRSSYSGHINTLIGDPEKNRREFVENILNSDYTLIVRGDANAATRFYETLSLGRIPVFIDTACVLPLEDKIDYKEFCVFIDYTDIDKAPDILADFHRNIAPEQFIAMQKKARYIFRHYLRYDAFSKHLVELLKKEAGDIFQKKNF</sequence>
<comment type="caution">
    <text evidence="2">The sequence shown here is derived from an EMBL/GenBank/DDBJ whole genome shotgun (WGS) entry which is preliminary data.</text>
</comment>
<dbReference type="PANTHER" id="PTHR11062:SF281">
    <property type="entry name" value="EXOSTOSIN-LIKE 2"/>
    <property type="match status" value="1"/>
</dbReference>
<proteinExistence type="predicted"/>
<organism evidence="2 3">
    <name type="scientific">Candidatus Terrybacteria bacterium RIFCSPHIGHO2_02_41_19</name>
    <dbReference type="NCBI Taxonomy" id="1802364"/>
    <lineage>
        <taxon>Bacteria</taxon>
        <taxon>Candidatus Terryibacteriota</taxon>
    </lineage>
</organism>
<protein>
    <recommendedName>
        <fullName evidence="1">Exostosin GT47 domain-containing protein</fullName>
    </recommendedName>
</protein>
<evidence type="ECO:0000313" key="2">
    <source>
        <dbReference type="EMBL" id="OHA49398.1"/>
    </source>
</evidence>
<evidence type="ECO:0000259" key="1">
    <source>
        <dbReference type="Pfam" id="PF03016"/>
    </source>
</evidence>
<dbReference type="InterPro" id="IPR004263">
    <property type="entry name" value="Exostosin"/>
</dbReference>
<dbReference type="Proteomes" id="UP000178646">
    <property type="component" value="Unassembled WGS sequence"/>
</dbReference>
<dbReference type="GO" id="GO:0016757">
    <property type="term" value="F:glycosyltransferase activity"/>
    <property type="evidence" value="ECO:0007669"/>
    <property type="project" value="InterPro"/>
</dbReference>
<dbReference type="EMBL" id="MHSU01000033">
    <property type="protein sequence ID" value="OHA49398.1"/>
    <property type="molecule type" value="Genomic_DNA"/>
</dbReference>
<gene>
    <name evidence="2" type="ORF">A2W59_02505</name>
</gene>
<accession>A0A1G2PM39</accession>
<evidence type="ECO:0000313" key="3">
    <source>
        <dbReference type="Proteomes" id="UP000178646"/>
    </source>
</evidence>
<dbReference type="InterPro" id="IPR040911">
    <property type="entry name" value="Exostosin_GT47"/>
</dbReference>
<reference evidence="2 3" key="1">
    <citation type="journal article" date="2016" name="Nat. Commun.">
        <title>Thousands of microbial genomes shed light on interconnected biogeochemical processes in an aquifer system.</title>
        <authorList>
            <person name="Anantharaman K."/>
            <person name="Brown C.T."/>
            <person name="Hug L.A."/>
            <person name="Sharon I."/>
            <person name="Castelle C.J."/>
            <person name="Probst A.J."/>
            <person name="Thomas B.C."/>
            <person name="Singh A."/>
            <person name="Wilkins M.J."/>
            <person name="Karaoz U."/>
            <person name="Brodie E.L."/>
            <person name="Williams K.H."/>
            <person name="Hubbard S.S."/>
            <person name="Banfield J.F."/>
        </authorList>
    </citation>
    <scope>NUCLEOTIDE SEQUENCE [LARGE SCALE GENOMIC DNA]</scope>
</reference>
<dbReference type="PANTHER" id="PTHR11062">
    <property type="entry name" value="EXOSTOSIN HEPARAN SULFATE GLYCOSYLTRANSFERASE -RELATED"/>
    <property type="match status" value="1"/>
</dbReference>
<dbReference type="Pfam" id="PF03016">
    <property type="entry name" value="Exostosin_GT47"/>
    <property type="match status" value="1"/>
</dbReference>
<name>A0A1G2PM39_9BACT</name>